<dbReference type="OrthoDB" id="5531344at2759"/>
<evidence type="ECO:0000256" key="3">
    <source>
        <dbReference type="ARBA" id="ARBA00023150"/>
    </source>
</evidence>
<dbReference type="InterPro" id="IPR027417">
    <property type="entry name" value="P-loop_NTPase"/>
</dbReference>
<dbReference type="Gene3D" id="3.90.1170.40">
    <property type="entry name" value="Molybdopterin biosynthesis MoaE subunit"/>
    <property type="match status" value="2"/>
</dbReference>
<keyword evidence="5" id="KW-1185">Reference proteome</keyword>
<organism evidence="6">
    <name type="scientific">Gongylonema pulchrum</name>
    <dbReference type="NCBI Taxonomy" id="637853"/>
    <lineage>
        <taxon>Eukaryota</taxon>
        <taxon>Metazoa</taxon>
        <taxon>Ecdysozoa</taxon>
        <taxon>Nematoda</taxon>
        <taxon>Chromadorea</taxon>
        <taxon>Rhabditida</taxon>
        <taxon>Spirurina</taxon>
        <taxon>Spiruromorpha</taxon>
        <taxon>Spiruroidea</taxon>
        <taxon>Gongylonematidae</taxon>
        <taxon>Gongylonema</taxon>
    </lineage>
</organism>
<keyword evidence="2" id="KW-0808">Transferase</keyword>
<dbReference type="GO" id="GO:0016740">
    <property type="term" value="F:transferase activity"/>
    <property type="evidence" value="ECO:0007669"/>
    <property type="project" value="UniProtKB-KW"/>
</dbReference>
<dbReference type="Pfam" id="PF02391">
    <property type="entry name" value="MoaE"/>
    <property type="match status" value="2"/>
</dbReference>
<name>A0A183DST1_9BILA</name>
<evidence type="ECO:0000313" key="4">
    <source>
        <dbReference type="EMBL" id="VDN19225.1"/>
    </source>
</evidence>
<accession>A0A183DST1</accession>
<reference evidence="4 5" key="2">
    <citation type="submission" date="2018-11" db="EMBL/GenBank/DDBJ databases">
        <authorList>
            <consortium name="Pathogen Informatics"/>
        </authorList>
    </citation>
    <scope>NUCLEOTIDE SEQUENCE [LARGE SCALE GENOMIC DNA]</scope>
</reference>
<gene>
    <name evidence="4" type="ORF">GPUH_LOCUS11772</name>
</gene>
<dbReference type="GO" id="GO:0006777">
    <property type="term" value="P:Mo-molybdopterin cofactor biosynthetic process"/>
    <property type="evidence" value="ECO:0007669"/>
    <property type="project" value="UniProtKB-KW"/>
</dbReference>
<dbReference type="AlphaFoldDB" id="A0A183DST1"/>
<reference evidence="6" key="1">
    <citation type="submission" date="2016-06" db="UniProtKB">
        <authorList>
            <consortium name="WormBaseParasite"/>
        </authorList>
    </citation>
    <scope>IDENTIFICATION</scope>
</reference>
<dbReference type="FunFam" id="3.90.1170.40:FF:000002">
    <property type="entry name" value="Molybdopterin synthase catalytic subunit"/>
    <property type="match status" value="1"/>
</dbReference>
<protein>
    <submittedName>
        <fullName evidence="6">Molybdopterin synthase catalytic subunit</fullName>
    </submittedName>
</protein>
<keyword evidence="1" id="KW-0963">Cytoplasm</keyword>
<dbReference type="EMBL" id="UYRT01078794">
    <property type="protein sequence ID" value="VDN19225.1"/>
    <property type="molecule type" value="Genomic_DNA"/>
</dbReference>
<evidence type="ECO:0000256" key="2">
    <source>
        <dbReference type="ARBA" id="ARBA00022679"/>
    </source>
</evidence>
<dbReference type="WBParaSite" id="GPUH_0001178601-mRNA-1">
    <property type="protein sequence ID" value="GPUH_0001178601-mRNA-1"/>
    <property type="gene ID" value="GPUH_0001178601"/>
</dbReference>
<keyword evidence="3" id="KW-0501">Molybdenum cofactor biosynthesis</keyword>
<evidence type="ECO:0000256" key="1">
    <source>
        <dbReference type="ARBA" id="ARBA00022490"/>
    </source>
</evidence>
<dbReference type="InterPro" id="IPR036563">
    <property type="entry name" value="MoaE_sf"/>
</dbReference>
<dbReference type="PANTHER" id="PTHR23404">
    <property type="entry name" value="MOLYBDOPTERIN SYNTHASE RELATED"/>
    <property type="match status" value="1"/>
</dbReference>
<dbReference type="SUPFAM" id="SSF54690">
    <property type="entry name" value="Molybdopterin synthase subunit MoaE"/>
    <property type="match status" value="2"/>
</dbReference>
<evidence type="ECO:0000313" key="6">
    <source>
        <dbReference type="WBParaSite" id="GPUH_0001178601-mRNA-1"/>
    </source>
</evidence>
<dbReference type="Gene3D" id="3.40.50.300">
    <property type="entry name" value="P-loop containing nucleotide triphosphate hydrolases"/>
    <property type="match status" value="1"/>
</dbReference>
<proteinExistence type="predicted"/>
<dbReference type="CDD" id="cd00756">
    <property type="entry name" value="MoaE"/>
    <property type="match status" value="1"/>
</dbReference>
<dbReference type="Proteomes" id="UP000271098">
    <property type="component" value="Unassembled WGS sequence"/>
</dbReference>
<dbReference type="InterPro" id="IPR003448">
    <property type="entry name" value="Mopterin_biosynth_MoaE"/>
</dbReference>
<evidence type="ECO:0000313" key="5">
    <source>
        <dbReference type="Proteomes" id="UP000271098"/>
    </source>
</evidence>
<dbReference type="SUPFAM" id="SSF52540">
    <property type="entry name" value="P-loop containing nucleoside triphosphate hydrolases"/>
    <property type="match status" value="1"/>
</dbReference>
<sequence>MINIDNFLSTLEKAIAQNDFVIIEGNMILQIESLQKLIHRAVFVTLRRGICEERRATRNYNPPDLPGYVDEVVWPAYKSHLACAQKLARRSALIAFTDGNVQNFLNESEVKESFFPFSGTVRDNCDDKQVVCLEYESYDEMAYKELDRLCTELRKYYPEIDRIAIFHRVGSVPVAETSVIVAVSAPHRHSAIRATEQAIDYLKKRVPLWKKVDFFCLKVISVPVAETSVIVAVSAPHRHSAIRATEQAIDYLKKRVPLWKKVDFFLFKSYVFLFRICNLAYFTLKKIKKKV</sequence>